<dbReference type="Proteomes" id="UP000215914">
    <property type="component" value="Chromosome 12"/>
</dbReference>
<accession>A0A251SZW3</accession>
<dbReference type="EMBL" id="MNCJ02000327">
    <property type="protein sequence ID" value="KAF5777041.1"/>
    <property type="molecule type" value="Genomic_DNA"/>
</dbReference>
<feature type="chain" id="PRO_5041084284" evidence="1">
    <location>
        <begin position="27"/>
        <end position="407"/>
    </location>
</feature>
<dbReference type="EMBL" id="CM007901">
    <property type="protein sequence ID" value="OTG04390.1"/>
    <property type="molecule type" value="Genomic_DNA"/>
</dbReference>
<evidence type="ECO:0000313" key="5">
    <source>
        <dbReference type="Proteomes" id="UP000215914"/>
    </source>
</evidence>
<evidence type="ECO:0000259" key="2">
    <source>
        <dbReference type="PROSITE" id="PS52045"/>
    </source>
</evidence>
<dbReference type="OrthoDB" id="1858978at2759"/>
<name>A0A251SZW3_HELAN</name>
<dbReference type="InterPro" id="IPR053168">
    <property type="entry name" value="Glutamic_endopeptidase"/>
</dbReference>
<dbReference type="Gramene" id="mRNA:HanXRQr2_Chr12g0531011">
    <property type="protein sequence ID" value="mRNA:HanXRQr2_Chr12g0531011"/>
    <property type="gene ID" value="HanXRQr2_Chr12g0531011"/>
</dbReference>
<dbReference type="STRING" id="4232.A0A251SZW3"/>
<evidence type="ECO:0000256" key="1">
    <source>
        <dbReference type="SAM" id="SignalP"/>
    </source>
</evidence>
<evidence type="ECO:0000313" key="3">
    <source>
        <dbReference type="EMBL" id="KAF5777041.1"/>
    </source>
</evidence>
<feature type="signal peptide" evidence="1">
    <location>
        <begin position="1"/>
        <end position="26"/>
    </location>
</feature>
<dbReference type="OMA" id="QESNEYS"/>
<dbReference type="Pfam" id="PF03080">
    <property type="entry name" value="Neprosin"/>
    <property type="match status" value="1"/>
</dbReference>
<sequence>MAGLKLSFNFVVVLYHVFMATCFCYSENNMFPSSDEIQKLLNSLNKPPVKSIKSPDGDIIDCVHISHQPAFDHPLLKNHTIKVRPNYHPTWINMMNASKDRRSSSSVTQLWHSNGKCPKRTIPIRRTKKEDVLRADSFRSYGKKKSTSVAQPSSIDVELDVSRRYEFAYAYTRGEFYATIATLNLWNPRIQESNEYSLAQIWIVGGDLDTIEAGWQVDPELYGDTNTRLFIYWTSDGFQRKGCFNLECSGFIQISNKIALGATMSPTSVIYGSQHDITIIILKDVESGDWLMVLNDEIIGYWPSELFSQLSGDQSASLIEWGGAVANSEAHGHHTTTQMGSGRLPNQGYKNASYIKDIEIVDTSYTLGTPDVNLVMERGCYEILTGINDDWGRYIYFGGPGLNSNCP</sequence>
<dbReference type="Pfam" id="PF14365">
    <property type="entry name" value="Neprosin_AP"/>
    <property type="match status" value="1"/>
</dbReference>
<gene>
    <name evidence="4" type="ORF">HannXRQ_Chr12g0361721</name>
    <name evidence="3" type="ORF">HanXRQr2_Chr12g0531011</name>
</gene>
<evidence type="ECO:0000313" key="4">
    <source>
        <dbReference type="EMBL" id="OTG04390.1"/>
    </source>
</evidence>
<keyword evidence="5" id="KW-1185">Reference proteome</keyword>
<dbReference type="InterPro" id="IPR004314">
    <property type="entry name" value="Neprosin"/>
</dbReference>
<dbReference type="InParanoid" id="A0A251SZW3"/>
<reference evidence="3 5" key="1">
    <citation type="journal article" date="2017" name="Nature">
        <title>The sunflower genome provides insights into oil metabolism, flowering and Asterid evolution.</title>
        <authorList>
            <person name="Badouin H."/>
            <person name="Gouzy J."/>
            <person name="Grassa C.J."/>
            <person name="Murat F."/>
            <person name="Staton S.E."/>
            <person name="Cottret L."/>
            <person name="Lelandais-Briere C."/>
            <person name="Owens G.L."/>
            <person name="Carrere S."/>
            <person name="Mayjonade B."/>
            <person name="Legrand L."/>
            <person name="Gill N."/>
            <person name="Kane N.C."/>
            <person name="Bowers J.E."/>
            <person name="Hubner S."/>
            <person name="Bellec A."/>
            <person name="Berard A."/>
            <person name="Berges H."/>
            <person name="Blanchet N."/>
            <person name="Boniface M.C."/>
            <person name="Brunel D."/>
            <person name="Catrice O."/>
            <person name="Chaidir N."/>
            <person name="Claudel C."/>
            <person name="Donnadieu C."/>
            <person name="Faraut T."/>
            <person name="Fievet G."/>
            <person name="Helmstetter N."/>
            <person name="King M."/>
            <person name="Knapp S.J."/>
            <person name="Lai Z."/>
            <person name="Le Paslier M.C."/>
            <person name="Lippi Y."/>
            <person name="Lorenzon L."/>
            <person name="Mandel J.R."/>
            <person name="Marage G."/>
            <person name="Marchand G."/>
            <person name="Marquand E."/>
            <person name="Bret-Mestries E."/>
            <person name="Morien E."/>
            <person name="Nambeesan S."/>
            <person name="Nguyen T."/>
            <person name="Pegot-Espagnet P."/>
            <person name="Pouilly N."/>
            <person name="Raftis F."/>
            <person name="Sallet E."/>
            <person name="Schiex T."/>
            <person name="Thomas J."/>
            <person name="Vandecasteele C."/>
            <person name="Vares D."/>
            <person name="Vear F."/>
            <person name="Vautrin S."/>
            <person name="Crespi M."/>
            <person name="Mangin B."/>
            <person name="Burke J.M."/>
            <person name="Salse J."/>
            <person name="Munos S."/>
            <person name="Vincourt P."/>
            <person name="Rieseberg L.H."/>
            <person name="Langlade N.B."/>
        </authorList>
    </citation>
    <scope>NUCLEOTIDE SEQUENCE [LARGE SCALE GENOMIC DNA]</scope>
    <source>
        <strain evidence="5">cv. SF193</strain>
        <tissue evidence="3">Leaves</tissue>
    </source>
</reference>
<dbReference type="AlphaFoldDB" id="A0A251SZW3"/>
<reference evidence="4" key="2">
    <citation type="submission" date="2017-02" db="EMBL/GenBank/DDBJ databases">
        <title>Sunflower complete genome.</title>
        <authorList>
            <person name="Langlade N."/>
            <person name="Munos S."/>
        </authorList>
    </citation>
    <scope>NUCLEOTIDE SEQUENCE [LARGE SCALE GENOMIC DNA]</scope>
    <source>
        <tissue evidence="4">Leaves</tissue>
    </source>
</reference>
<dbReference type="Gene3D" id="3.90.1320.10">
    <property type="entry name" value="Outer-capsid protein sigma 3, large lobe"/>
    <property type="match status" value="1"/>
</dbReference>
<dbReference type="InterPro" id="IPR025521">
    <property type="entry name" value="Neprosin_propep"/>
</dbReference>
<organism evidence="4 5">
    <name type="scientific">Helianthus annuus</name>
    <name type="common">Common sunflower</name>
    <dbReference type="NCBI Taxonomy" id="4232"/>
    <lineage>
        <taxon>Eukaryota</taxon>
        <taxon>Viridiplantae</taxon>
        <taxon>Streptophyta</taxon>
        <taxon>Embryophyta</taxon>
        <taxon>Tracheophyta</taxon>
        <taxon>Spermatophyta</taxon>
        <taxon>Magnoliopsida</taxon>
        <taxon>eudicotyledons</taxon>
        <taxon>Gunneridae</taxon>
        <taxon>Pentapetalae</taxon>
        <taxon>asterids</taxon>
        <taxon>campanulids</taxon>
        <taxon>Asterales</taxon>
        <taxon>Asteraceae</taxon>
        <taxon>Asteroideae</taxon>
        <taxon>Heliantheae alliance</taxon>
        <taxon>Heliantheae</taxon>
        <taxon>Helianthus</taxon>
    </lineage>
</organism>
<dbReference type="PROSITE" id="PS52045">
    <property type="entry name" value="NEPROSIN_PEP_CD"/>
    <property type="match status" value="1"/>
</dbReference>
<protein>
    <submittedName>
        <fullName evidence="3">Neprosin</fullName>
    </submittedName>
</protein>
<proteinExistence type="predicted"/>
<reference evidence="3" key="3">
    <citation type="submission" date="2020-06" db="EMBL/GenBank/DDBJ databases">
        <title>Helianthus annuus Genome sequencing and assembly Release 2.</title>
        <authorList>
            <person name="Gouzy J."/>
            <person name="Langlade N."/>
            <person name="Munos S."/>
        </authorList>
    </citation>
    <scope>NUCLEOTIDE SEQUENCE</scope>
    <source>
        <tissue evidence="3">Leaves</tissue>
    </source>
</reference>
<dbReference type="PANTHER" id="PTHR31589">
    <property type="entry name" value="PROTEIN, PUTATIVE (DUF239)-RELATED-RELATED"/>
    <property type="match status" value="1"/>
</dbReference>
<keyword evidence="1" id="KW-0732">Signal</keyword>
<feature type="domain" description="Neprosin PEP catalytic" evidence="2">
    <location>
        <begin position="157"/>
        <end position="407"/>
    </location>
</feature>
<dbReference type="PANTHER" id="PTHR31589:SF220">
    <property type="entry name" value="NEPROSIN DOMAIN-CONTAINING PROTEIN"/>
    <property type="match status" value="1"/>
</dbReference>